<evidence type="ECO:0000313" key="1">
    <source>
        <dbReference type="EMBL" id="SAL80094.1"/>
    </source>
</evidence>
<sequence length="91" mass="10317">MARRFGVDVEQETAVSLSGTSLRTLVDKWIGVANGVRVTQFSHGRNEHYRFVRVEGPADDRPIAFIFFRHADGSWCVFPPERRRPAMNLGA</sequence>
<gene>
    <name evidence="1" type="ORF">AWB67_05565</name>
</gene>
<protein>
    <submittedName>
        <fullName evidence="1">Uncharacterized protein</fullName>
    </submittedName>
</protein>
<proteinExistence type="predicted"/>
<keyword evidence="2" id="KW-1185">Reference proteome</keyword>
<dbReference type="Proteomes" id="UP000054925">
    <property type="component" value="Unassembled WGS sequence"/>
</dbReference>
<accession>A0A158KGB0</accession>
<comment type="caution">
    <text evidence="1">The sequence shown here is derived from an EMBL/GenBank/DDBJ whole genome shotgun (WGS) entry which is preliminary data.</text>
</comment>
<name>A0A158KGB0_9BURK</name>
<reference evidence="1" key="1">
    <citation type="submission" date="2016-01" db="EMBL/GenBank/DDBJ databases">
        <authorList>
            <person name="Peeters C."/>
        </authorList>
    </citation>
    <scope>NUCLEOTIDE SEQUENCE [LARGE SCALE GENOMIC DNA]</scope>
    <source>
        <strain evidence="1">LMG 22937</strain>
    </source>
</reference>
<organism evidence="1 2">
    <name type="scientific">Caballeronia terrestris</name>
    <dbReference type="NCBI Taxonomy" id="1226301"/>
    <lineage>
        <taxon>Bacteria</taxon>
        <taxon>Pseudomonadati</taxon>
        <taxon>Pseudomonadota</taxon>
        <taxon>Betaproteobacteria</taxon>
        <taxon>Burkholderiales</taxon>
        <taxon>Burkholderiaceae</taxon>
        <taxon>Caballeronia</taxon>
    </lineage>
</organism>
<dbReference type="AlphaFoldDB" id="A0A158KGB0"/>
<dbReference type="EMBL" id="FCOL02000053">
    <property type="protein sequence ID" value="SAL80094.1"/>
    <property type="molecule type" value="Genomic_DNA"/>
</dbReference>
<evidence type="ECO:0000313" key="2">
    <source>
        <dbReference type="Proteomes" id="UP000054925"/>
    </source>
</evidence>